<evidence type="ECO:0000256" key="2">
    <source>
        <dbReference type="SAM" id="Phobius"/>
    </source>
</evidence>
<keyword evidence="2" id="KW-1133">Transmembrane helix</keyword>
<dbReference type="EMBL" id="PGOL01005988">
    <property type="protein sequence ID" value="PKI34314.1"/>
    <property type="molecule type" value="Genomic_DNA"/>
</dbReference>
<organism evidence="3 4">
    <name type="scientific">Punica granatum</name>
    <name type="common">Pomegranate</name>
    <dbReference type="NCBI Taxonomy" id="22663"/>
    <lineage>
        <taxon>Eukaryota</taxon>
        <taxon>Viridiplantae</taxon>
        <taxon>Streptophyta</taxon>
        <taxon>Embryophyta</taxon>
        <taxon>Tracheophyta</taxon>
        <taxon>Spermatophyta</taxon>
        <taxon>Magnoliopsida</taxon>
        <taxon>eudicotyledons</taxon>
        <taxon>Gunneridae</taxon>
        <taxon>Pentapetalae</taxon>
        <taxon>rosids</taxon>
        <taxon>malvids</taxon>
        <taxon>Myrtales</taxon>
        <taxon>Lythraceae</taxon>
        <taxon>Punica</taxon>
    </lineage>
</organism>
<feature type="region of interest" description="Disordered" evidence="1">
    <location>
        <begin position="1"/>
        <end position="71"/>
    </location>
</feature>
<gene>
    <name evidence="3" type="ORF">CRG98_045295</name>
</gene>
<sequence length="240" mass="26537">MTNDTSGRVSGAYQLSRGASDLPRTPFLTGLREADPLTSKRHPKTGLQTLRDHRGRGTSLRRPFGTLQGSSNDVSVVANASRQMGPTTQPSQAVKLRLYPKPRLNPSSSEATCVHRATNNVPFLPTTSASRAITFKGFLTTLTLPREEVVTVREPTYRAQPPFRPFHFYRVSRLLPSFFLLFPIHLGLGTFGFVHGGQYLPLRNPTSPTSHRAVPRASVLTPFFPSCRDCLLLGLLTRNL</sequence>
<comment type="caution">
    <text evidence="3">The sequence shown here is derived from an EMBL/GenBank/DDBJ whole genome shotgun (WGS) entry which is preliminary data.</text>
</comment>
<evidence type="ECO:0000256" key="1">
    <source>
        <dbReference type="SAM" id="MobiDB-lite"/>
    </source>
</evidence>
<dbReference type="AlphaFoldDB" id="A0A2I0HRI5"/>
<dbReference type="Proteomes" id="UP000233551">
    <property type="component" value="Unassembled WGS sequence"/>
</dbReference>
<evidence type="ECO:0000313" key="3">
    <source>
        <dbReference type="EMBL" id="PKI34314.1"/>
    </source>
</evidence>
<accession>A0A2I0HRI5</accession>
<keyword evidence="2" id="KW-0812">Transmembrane</keyword>
<feature type="transmembrane region" description="Helical" evidence="2">
    <location>
        <begin position="174"/>
        <end position="194"/>
    </location>
</feature>
<keyword evidence="2" id="KW-0472">Membrane</keyword>
<evidence type="ECO:0000313" key="4">
    <source>
        <dbReference type="Proteomes" id="UP000233551"/>
    </source>
</evidence>
<name>A0A2I0HRI5_PUNGR</name>
<protein>
    <submittedName>
        <fullName evidence="3">Uncharacterized protein</fullName>
    </submittedName>
</protein>
<proteinExistence type="predicted"/>
<keyword evidence="4" id="KW-1185">Reference proteome</keyword>
<reference evidence="3 4" key="1">
    <citation type="submission" date="2017-11" db="EMBL/GenBank/DDBJ databases">
        <title>De-novo sequencing of pomegranate (Punica granatum L.) genome.</title>
        <authorList>
            <person name="Akparov Z."/>
            <person name="Amiraslanov A."/>
            <person name="Hajiyeva S."/>
            <person name="Abbasov M."/>
            <person name="Kaur K."/>
            <person name="Hamwieh A."/>
            <person name="Solovyev V."/>
            <person name="Salamov A."/>
            <person name="Braich B."/>
            <person name="Kosarev P."/>
            <person name="Mahmoud A."/>
            <person name="Hajiyev E."/>
            <person name="Babayeva S."/>
            <person name="Izzatullayeva V."/>
            <person name="Mammadov A."/>
            <person name="Mammadov A."/>
            <person name="Sharifova S."/>
            <person name="Ojaghi J."/>
            <person name="Eynullazada K."/>
            <person name="Bayramov B."/>
            <person name="Abdulazimova A."/>
            <person name="Shahmuradov I."/>
        </authorList>
    </citation>
    <scope>NUCLEOTIDE SEQUENCE [LARGE SCALE GENOMIC DNA]</scope>
    <source>
        <strain evidence="4">cv. AG2017</strain>
        <tissue evidence="3">Leaf</tissue>
    </source>
</reference>